<dbReference type="Gene3D" id="3.30.2090.10">
    <property type="entry name" value="Multidrug efflux transporter AcrB TolC docking domain, DN and DC subdomains"/>
    <property type="match status" value="2"/>
</dbReference>
<feature type="transmembrane region" description="Helical" evidence="2">
    <location>
        <begin position="1022"/>
        <end position="1042"/>
    </location>
</feature>
<dbReference type="InterPro" id="IPR027463">
    <property type="entry name" value="AcrB_DN_DC_subdom"/>
</dbReference>
<name>A0A542W0V1_ZYMMB</name>
<feature type="transmembrane region" description="Helical" evidence="2">
    <location>
        <begin position="916"/>
        <end position="934"/>
    </location>
</feature>
<feature type="transmembrane region" description="Helical" evidence="2">
    <location>
        <begin position="940"/>
        <end position="966"/>
    </location>
</feature>
<dbReference type="PRINTS" id="PR00702">
    <property type="entry name" value="ACRIFLAVINRP"/>
</dbReference>
<dbReference type="AlphaFoldDB" id="A0A542W0V1"/>
<dbReference type="Proteomes" id="UP000316887">
    <property type="component" value="Unassembled WGS sequence"/>
</dbReference>
<dbReference type="EMBL" id="VFOF01000001">
    <property type="protein sequence ID" value="TQL17211.1"/>
    <property type="molecule type" value="Genomic_DNA"/>
</dbReference>
<protein>
    <submittedName>
        <fullName evidence="3">Multidrug efflux pump subunit AcrB</fullName>
    </submittedName>
</protein>
<dbReference type="Pfam" id="PF00873">
    <property type="entry name" value="ACR_tran"/>
    <property type="match status" value="1"/>
</dbReference>
<dbReference type="PANTHER" id="PTHR32063">
    <property type="match status" value="1"/>
</dbReference>
<dbReference type="SUPFAM" id="SSF82714">
    <property type="entry name" value="Multidrug efflux transporter AcrB TolC docking domain, DN and DC subdomains"/>
    <property type="match status" value="2"/>
</dbReference>
<accession>A0A542W0V1</accession>
<feature type="transmembrane region" description="Helical" evidence="2">
    <location>
        <begin position="12"/>
        <end position="31"/>
    </location>
</feature>
<reference evidence="3 4" key="1">
    <citation type="submission" date="2019-06" db="EMBL/GenBank/DDBJ databases">
        <title>Genome sequencing of Zymomonas mobilis strains for genetic engineering and biofuel applications.</title>
        <authorList>
            <person name="Teravest M."/>
        </authorList>
    </citation>
    <scope>NUCLEOTIDE SEQUENCE [LARGE SCALE GENOMIC DNA]</scope>
    <source>
        <strain evidence="3 4">AN0101</strain>
    </source>
</reference>
<evidence type="ECO:0000256" key="2">
    <source>
        <dbReference type="SAM" id="Phobius"/>
    </source>
</evidence>
<gene>
    <name evidence="3" type="ORF">FBY58_0781</name>
</gene>
<feature type="transmembrane region" description="Helical" evidence="2">
    <location>
        <begin position="361"/>
        <end position="381"/>
    </location>
</feature>
<sequence>MLALVRIALRRPYTFIVMAVMILIVGILSAFKTPTDIFPDIKIPIVAVIWQFQGMSPDDIQSRINTPYQRAMTTVVNNIDHLEAMSIANFGIVKIFFQPGTDIRLANAQITASAQTVLRSLPRGINPPLILNYSASTVPILQLSVHGKGLTEQQLNDLSFNAVRAGLITIPGSAIPYPWGGRVRQIQFDVDPHALQSKGLTAQDVSTTIADQTQITPAGFAKIGPYQYNIRLNNVPGSTDQLNHLPIKTVNGATVYVSDVAHVRDGAAPQTNVVHVDGARSVLLTVYKNGSASTVSVAAGIIAKIPSLLVGLPSTLRVEPLTNQAIFVQEAISGVAREAAIAAVLTSLMIMLFLGSWRSTVIIAISIPLAIMSALGLLSVFGQTLNIMTLGGLALAVGILVDDGTVTIENINWHLEHGKDVIPAIIDGAMQIATPALVSTLCICIAFVPMFFLPGIAGFLFAPMGMSVIFAMLASFLLSRTLVPTLAMYLLKPIPHKEDPEHAVKSSNFFVRFQQGFEHHFEKMRLGYVHLLEKALRSGWLFIAVFYGFVILSFTLSPFLGRNFFPSIDTGSITLHVRAPIGTRIEETSAIFAQIENRIRSIIPANQLRSVVDNIGISSSAINTTYDATGSIGMQDGNIMISLNEDHAPTDSYIKKLREILPREYPEETFAFLPADIVSQILNFGSPSPIDIQVTGRNPVDDESYARLLLREVRKIPGLVDSRIQQSSKYPEFTVKVDRSRIAQLGLKELDVTNSLGTSLAGSSQLAPVFWVDPKNGVSYPVVAQTPEYMVNTLAHLSNVPISGQGMRSPEPQILGALGPIVRTHSSAVTSQYNLASLFEIYGATQGRDLGAVSNDILKVLHKMEKQKPKGVTVTLRGQYQTMNTAFKGMGFGLLGAIVLIYLLIVINFQSWLDPFIVIAALPGALAGIVWMLFVTNTTLSVPALTGAIMCMGVATSNSVLVISFCREKMEEGFSSAQAALEAGATRIRPVLMTALAMIIGMLPMALGLGDGGEQNAPLGRAVVGGLIIATSASLFFVPSFFSLMHRNDPKRDPEFPEPSETSGEDRSDKTKGPDKGDGTNGEVYA</sequence>
<evidence type="ECO:0000313" key="3">
    <source>
        <dbReference type="EMBL" id="TQL17211.1"/>
    </source>
</evidence>
<dbReference type="SUPFAM" id="SSF82693">
    <property type="entry name" value="Multidrug efflux transporter AcrB pore domain, PN1, PN2, PC1 and PC2 subdomains"/>
    <property type="match status" value="2"/>
</dbReference>
<proteinExistence type="predicted"/>
<keyword evidence="2" id="KW-0812">Transmembrane</keyword>
<dbReference type="InterPro" id="IPR001036">
    <property type="entry name" value="Acrflvin-R"/>
</dbReference>
<feature type="compositionally biased region" description="Basic and acidic residues" evidence="1">
    <location>
        <begin position="1064"/>
        <end position="1078"/>
    </location>
</feature>
<keyword evidence="2" id="KW-1133">Transmembrane helix</keyword>
<feature type="transmembrane region" description="Helical" evidence="2">
    <location>
        <begin position="458"/>
        <end position="478"/>
    </location>
</feature>
<feature type="transmembrane region" description="Helical" evidence="2">
    <location>
        <begin position="889"/>
        <end position="909"/>
    </location>
</feature>
<keyword evidence="2" id="KW-0472">Membrane</keyword>
<comment type="caution">
    <text evidence="3">The sequence shown here is derived from an EMBL/GenBank/DDBJ whole genome shotgun (WGS) entry which is preliminary data.</text>
</comment>
<dbReference type="Gene3D" id="1.20.1640.10">
    <property type="entry name" value="Multidrug efflux transporter AcrB transmembrane domain"/>
    <property type="match status" value="2"/>
</dbReference>
<dbReference type="PANTHER" id="PTHR32063:SF8">
    <property type="entry name" value="CATION EFFLUX PROTEIN"/>
    <property type="match status" value="1"/>
</dbReference>
<dbReference type="SUPFAM" id="SSF82866">
    <property type="entry name" value="Multidrug efflux transporter AcrB transmembrane domain"/>
    <property type="match status" value="2"/>
</dbReference>
<organism evidence="3 4">
    <name type="scientific">Zymomonas mobilis</name>
    <dbReference type="NCBI Taxonomy" id="542"/>
    <lineage>
        <taxon>Bacteria</taxon>
        <taxon>Pseudomonadati</taxon>
        <taxon>Pseudomonadota</taxon>
        <taxon>Alphaproteobacteria</taxon>
        <taxon>Sphingomonadales</taxon>
        <taxon>Zymomonadaceae</taxon>
        <taxon>Zymomonas</taxon>
    </lineage>
</organism>
<feature type="region of interest" description="Disordered" evidence="1">
    <location>
        <begin position="1048"/>
        <end position="1086"/>
    </location>
</feature>
<dbReference type="Gene3D" id="3.30.70.1440">
    <property type="entry name" value="Multidrug efflux transporter AcrB pore domain"/>
    <property type="match status" value="1"/>
</dbReference>
<evidence type="ECO:0000313" key="4">
    <source>
        <dbReference type="Proteomes" id="UP000316887"/>
    </source>
</evidence>
<feature type="transmembrane region" description="Helical" evidence="2">
    <location>
        <begin position="540"/>
        <end position="560"/>
    </location>
</feature>
<dbReference type="GO" id="GO:0005886">
    <property type="term" value="C:plasma membrane"/>
    <property type="evidence" value="ECO:0007669"/>
    <property type="project" value="TreeGrafter"/>
</dbReference>
<feature type="transmembrane region" description="Helical" evidence="2">
    <location>
        <begin position="991"/>
        <end position="1010"/>
    </location>
</feature>
<feature type="transmembrane region" description="Helical" evidence="2">
    <location>
        <begin position="429"/>
        <end position="452"/>
    </location>
</feature>
<dbReference type="GO" id="GO:0042910">
    <property type="term" value="F:xenobiotic transmembrane transporter activity"/>
    <property type="evidence" value="ECO:0007669"/>
    <property type="project" value="TreeGrafter"/>
</dbReference>
<dbReference type="Gene3D" id="3.30.70.1320">
    <property type="entry name" value="Multidrug efflux transporter AcrB pore domain like"/>
    <property type="match status" value="1"/>
</dbReference>
<dbReference type="Gene3D" id="3.30.70.1430">
    <property type="entry name" value="Multidrug efflux transporter AcrB pore domain"/>
    <property type="match status" value="2"/>
</dbReference>
<evidence type="ECO:0000256" key="1">
    <source>
        <dbReference type="SAM" id="MobiDB-lite"/>
    </source>
</evidence>